<sequence>MKLLGRQRTLQHCCEIEKSNPTGILCKVCEIKVLLQRTWNLFLILFIQRSFGLKTEDSAVHFPPMMWLTKQ</sequence>
<evidence type="ECO:0000313" key="2">
    <source>
        <dbReference type="Proteomes" id="UP000190648"/>
    </source>
</evidence>
<gene>
    <name evidence="1" type="ORF">AV530_017051</name>
</gene>
<organism evidence="1 2">
    <name type="scientific">Patagioenas fasciata monilis</name>
    <dbReference type="NCBI Taxonomy" id="372326"/>
    <lineage>
        <taxon>Eukaryota</taxon>
        <taxon>Metazoa</taxon>
        <taxon>Chordata</taxon>
        <taxon>Craniata</taxon>
        <taxon>Vertebrata</taxon>
        <taxon>Euteleostomi</taxon>
        <taxon>Archelosauria</taxon>
        <taxon>Archosauria</taxon>
        <taxon>Dinosauria</taxon>
        <taxon>Saurischia</taxon>
        <taxon>Theropoda</taxon>
        <taxon>Coelurosauria</taxon>
        <taxon>Aves</taxon>
        <taxon>Neognathae</taxon>
        <taxon>Neoaves</taxon>
        <taxon>Columbimorphae</taxon>
        <taxon>Columbiformes</taxon>
        <taxon>Columbidae</taxon>
        <taxon>Patagioenas</taxon>
    </lineage>
</organism>
<reference evidence="1 2" key="1">
    <citation type="submission" date="2016-02" db="EMBL/GenBank/DDBJ databases">
        <title>Band-tailed pigeon sequencing and assembly.</title>
        <authorList>
            <person name="Soares A.E."/>
            <person name="Novak B.J."/>
            <person name="Rice E.S."/>
            <person name="O'Connell B."/>
            <person name="Chang D."/>
            <person name="Weber S."/>
            <person name="Shapiro B."/>
        </authorList>
    </citation>
    <scope>NUCLEOTIDE SEQUENCE [LARGE SCALE GENOMIC DNA]</scope>
    <source>
        <strain evidence="1">BTP2013</strain>
        <tissue evidence="1">Blood</tissue>
    </source>
</reference>
<keyword evidence="2" id="KW-1185">Reference proteome</keyword>
<comment type="caution">
    <text evidence="1">The sequence shown here is derived from an EMBL/GenBank/DDBJ whole genome shotgun (WGS) entry which is preliminary data.</text>
</comment>
<dbReference type="EMBL" id="LSYS01009367">
    <property type="protein sequence ID" value="OPJ67146.1"/>
    <property type="molecule type" value="Genomic_DNA"/>
</dbReference>
<evidence type="ECO:0000313" key="1">
    <source>
        <dbReference type="EMBL" id="OPJ67146.1"/>
    </source>
</evidence>
<accession>A0A1V4J4I8</accession>
<proteinExistence type="predicted"/>
<dbReference type="AlphaFoldDB" id="A0A1V4J4I8"/>
<dbReference type="Proteomes" id="UP000190648">
    <property type="component" value="Unassembled WGS sequence"/>
</dbReference>
<protein>
    <submittedName>
        <fullName evidence="1">Uncharacterized protein</fullName>
    </submittedName>
</protein>
<name>A0A1V4J4I8_PATFA</name>